<accession>A0A3E4LMP6</accession>
<organism evidence="1 2">
    <name type="scientific">[Ruminococcus] lactaris</name>
    <dbReference type="NCBI Taxonomy" id="46228"/>
    <lineage>
        <taxon>Bacteria</taxon>
        <taxon>Bacillati</taxon>
        <taxon>Bacillota</taxon>
        <taxon>Clostridia</taxon>
        <taxon>Lachnospirales</taxon>
        <taxon>Lachnospiraceae</taxon>
        <taxon>Mediterraneibacter</taxon>
    </lineage>
</organism>
<dbReference type="Pfam" id="PF12994">
    <property type="entry name" value="DUF3878"/>
    <property type="match status" value="1"/>
</dbReference>
<comment type="caution">
    <text evidence="1">The sequence shown here is derived from an EMBL/GenBank/DDBJ whole genome shotgun (WGS) entry which is preliminary data.</text>
</comment>
<dbReference type="AlphaFoldDB" id="A0A3E4LMP6"/>
<sequence>MHLQNTLELLPDSNPVAFERLLELTDQGQFEMIYPDDLKQGKIRLIYMMNDAAESFLVFEQARMKGKYKKDFEGEIEAELHLMKDQQEYGLIIRQAENVFTLFFRNLTVETRLYNYGEIGHFWISGYEYLRQIEYKASIIRDKREYLGNDFCNETERKLAELADFPPLNYCCYPSVSEQYIFYRDDPWSPSEEAMDVMEELLEKVDDRRMLRILRLYRRHPYKVLARYMARMFHRSSHDKIVDLLQEMIVEAAKTYPKRRLQTDEKVRYEKLRKKAEMRKNELESQGIRATIFCEEPFEAVRDSVDLKVYLMIWKRRTFNRKVRIEEII</sequence>
<gene>
    <name evidence="1" type="ORF">DXD17_09895</name>
</gene>
<reference evidence="1 2" key="1">
    <citation type="submission" date="2018-08" db="EMBL/GenBank/DDBJ databases">
        <title>A genome reference for cultivated species of the human gut microbiota.</title>
        <authorList>
            <person name="Zou Y."/>
            <person name="Xue W."/>
            <person name="Luo G."/>
        </authorList>
    </citation>
    <scope>NUCLEOTIDE SEQUENCE [LARGE SCALE GENOMIC DNA]</scope>
    <source>
        <strain evidence="1 2">TF11-7</strain>
    </source>
</reference>
<evidence type="ECO:0000313" key="2">
    <source>
        <dbReference type="Proteomes" id="UP000260793"/>
    </source>
</evidence>
<evidence type="ECO:0000313" key="1">
    <source>
        <dbReference type="EMBL" id="RGK38554.1"/>
    </source>
</evidence>
<protein>
    <submittedName>
        <fullName evidence="1">Uncharacterized protein</fullName>
    </submittedName>
</protein>
<name>A0A3E4LMP6_9FIRM</name>
<proteinExistence type="predicted"/>
<dbReference type="Proteomes" id="UP000260793">
    <property type="component" value="Unassembled WGS sequence"/>
</dbReference>
<dbReference type="RefSeq" id="WP_117688350.1">
    <property type="nucleotide sequence ID" value="NZ_CAUBJD010000040.1"/>
</dbReference>
<dbReference type="InterPro" id="IPR024538">
    <property type="entry name" value="DUF3878"/>
</dbReference>
<dbReference type="EMBL" id="QSQN01000025">
    <property type="protein sequence ID" value="RGK38554.1"/>
    <property type="molecule type" value="Genomic_DNA"/>
</dbReference>